<gene>
    <name evidence="1" type="ORF">L6164_005889</name>
</gene>
<name>A0ACB9PSS1_BAUVA</name>
<protein>
    <submittedName>
        <fullName evidence="1">Uncharacterized protein</fullName>
    </submittedName>
</protein>
<dbReference type="EMBL" id="CM039428">
    <property type="protein sequence ID" value="KAI4351531.1"/>
    <property type="molecule type" value="Genomic_DNA"/>
</dbReference>
<comment type="caution">
    <text evidence="1">The sequence shown here is derived from an EMBL/GenBank/DDBJ whole genome shotgun (WGS) entry which is preliminary data.</text>
</comment>
<reference evidence="1 2" key="1">
    <citation type="journal article" date="2022" name="DNA Res.">
        <title>Chromosomal-level genome assembly of the orchid tree Bauhinia variegata (Leguminosae; Cercidoideae) supports the allotetraploid origin hypothesis of Bauhinia.</title>
        <authorList>
            <person name="Zhong Y."/>
            <person name="Chen Y."/>
            <person name="Zheng D."/>
            <person name="Pang J."/>
            <person name="Liu Y."/>
            <person name="Luo S."/>
            <person name="Meng S."/>
            <person name="Qian L."/>
            <person name="Wei D."/>
            <person name="Dai S."/>
            <person name="Zhou R."/>
        </authorList>
    </citation>
    <scope>NUCLEOTIDE SEQUENCE [LARGE SCALE GENOMIC DNA]</scope>
    <source>
        <strain evidence="1">BV-YZ2020</strain>
    </source>
</reference>
<proteinExistence type="predicted"/>
<keyword evidence="2" id="KW-1185">Reference proteome</keyword>
<evidence type="ECO:0000313" key="1">
    <source>
        <dbReference type="EMBL" id="KAI4351531.1"/>
    </source>
</evidence>
<sequence length="508" mass="58064">MMEVTDSADPKPLQDSCCALRIGLNEDPSPSFPETLPDSIDSNGIYNENQLPLVGCLGWIPVEVQEFACGACGEQKAKGQIVVCDGCKGFYDLDCAEMWGWEAKNFDEWVCEKCISREGSEEVQDLRQNMVLDGHAEMNHNGARNKRMKMVENGNIRPWSDLPEALLDLITRRFGMVDYLMFGCVCSSWKLHASAYKQEFMASQAPLILLLSPHARKSCYFYNLFERKMYKALLPSLVGRFCAGITGGYLVMDNKNEKADNPLWLLNPITRHELYFPRSPRRLNRLFLATVPVPRGEVMLIGFSMIPPVLQFCRSNDVNWTTHEIQRRLQFWVLVDGAFFKGKLYFINDVGRMFQFDQSSPPYYIELGIQRIPYPTKKMRLVASDEQLFVIVTSIDEPYRVYVLNFPMKLWITVHSLGDQALFMGHRYHIGTSGSCIKIKWGEGCQRAHNCILDVGYPCSEKFTVHHLGGKFHREVKIKPSNGVPTSYIDSAFWYFPHLASSVDFLSQ</sequence>
<evidence type="ECO:0000313" key="2">
    <source>
        <dbReference type="Proteomes" id="UP000828941"/>
    </source>
</evidence>
<accession>A0ACB9PSS1</accession>
<organism evidence="1 2">
    <name type="scientific">Bauhinia variegata</name>
    <name type="common">Purple orchid tree</name>
    <name type="synonym">Phanera variegata</name>
    <dbReference type="NCBI Taxonomy" id="167791"/>
    <lineage>
        <taxon>Eukaryota</taxon>
        <taxon>Viridiplantae</taxon>
        <taxon>Streptophyta</taxon>
        <taxon>Embryophyta</taxon>
        <taxon>Tracheophyta</taxon>
        <taxon>Spermatophyta</taxon>
        <taxon>Magnoliopsida</taxon>
        <taxon>eudicotyledons</taxon>
        <taxon>Gunneridae</taxon>
        <taxon>Pentapetalae</taxon>
        <taxon>rosids</taxon>
        <taxon>fabids</taxon>
        <taxon>Fabales</taxon>
        <taxon>Fabaceae</taxon>
        <taxon>Cercidoideae</taxon>
        <taxon>Cercideae</taxon>
        <taxon>Bauhiniinae</taxon>
        <taxon>Bauhinia</taxon>
    </lineage>
</organism>
<dbReference type="Proteomes" id="UP000828941">
    <property type="component" value="Chromosome 3"/>
</dbReference>